<gene>
    <name evidence="2" type="ORF">HUJ06_017232</name>
</gene>
<dbReference type="AlphaFoldDB" id="A0A822ZVD1"/>
<dbReference type="PANTHER" id="PTHR12447">
    <property type="entry name" value="ANKYRIN REPEAT DOMAIN-CONTAINING PROTEIN 13"/>
    <property type="match status" value="1"/>
</dbReference>
<sequence>MHLGCHDIPHRETPLHLAIRLNDSFTARTLIVIGADVSLHNASEWNPLQEVVCRCSSKIAFSYPSTPPPFRLV</sequence>
<dbReference type="Gene3D" id="1.25.40.20">
    <property type="entry name" value="Ankyrin repeat-containing domain"/>
    <property type="match status" value="1"/>
</dbReference>
<dbReference type="PROSITE" id="PS50088">
    <property type="entry name" value="ANK_REPEAT"/>
    <property type="match status" value="1"/>
</dbReference>
<evidence type="ECO:0000313" key="2">
    <source>
        <dbReference type="EMBL" id="DAD47295.1"/>
    </source>
</evidence>
<dbReference type="Proteomes" id="UP000607653">
    <property type="component" value="Unassembled WGS sequence"/>
</dbReference>
<dbReference type="SUPFAM" id="SSF48403">
    <property type="entry name" value="Ankyrin repeat"/>
    <property type="match status" value="1"/>
</dbReference>
<dbReference type="PANTHER" id="PTHR12447:SF7">
    <property type="entry name" value="ANKYRIN REPEAT FAMILY PROTEIN"/>
    <property type="match status" value="1"/>
</dbReference>
<dbReference type="InterPro" id="IPR021832">
    <property type="entry name" value="ANKRD13"/>
</dbReference>
<organism evidence="2 3">
    <name type="scientific">Nelumbo nucifera</name>
    <name type="common">Sacred lotus</name>
    <dbReference type="NCBI Taxonomy" id="4432"/>
    <lineage>
        <taxon>Eukaryota</taxon>
        <taxon>Viridiplantae</taxon>
        <taxon>Streptophyta</taxon>
        <taxon>Embryophyta</taxon>
        <taxon>Tracheophyta</taxon>
        <taxon>Spermatophyta</taxon>
        <taxon>Magnoliopsida</taxon>
        <taxon>Proteales</taxon>
        <taxon>Nelumbonaceae</taxon>
        <taxon>Nelumbo</taxon>
    </lineage>
</organism>
<dbReference type="Pfam" id="PF00023">
    <property type="entry name" value="Ank"/>
    <property type="match status" value="1"/>
</dbReference>
<comment type="caution">
    <text evidence="2">The sequence shown here is derived from an EMBL/GenBank/DDBJ whole genome shotgun (WGS) entry which is preliminary data.</text>
</comment>
<dbReference type="PROSITE" id="PS50297">
    <property type="entry name" value="ANK_REP_REGION"/>
    <property type="match status" value="1"/>
</dbReference>
<dbReference type="InterPro" id="IPR002110">
    <property type="entry name" value="Ankyrin_rpt"/>
</dbReference>
<dbReference type="InterPro" id="IPR036770">
    <property type="entry name" value="Ankyrin_rpt-contain_sf"/>
</dbReference>
<dbReference type="EMBL" id="DUZY01000008">
    <property type="protein sequence ID" value="DAD47295.1"/>
    <property type="molecule type" value="Genomic_DNA"/>
</dbReference>
<reference evidence="2 3" key="1">
    <citation type="journal article" date="2020" name="Mol. Biol. Evol.">
        <title>Distinct Expression and Methylation Patterns for Genes with Different Fates following a Single Whole-Genome Duplication in Flowering Plants.</title>
        <authorList>
            <person name="Shi T."/>
            <person name="Rahmani R.S."/>
            <person name="Gugger P.F."/>
            <person name="Wang M."/>
            <person name="Li H."/>
            <person name="Zhang Y."/>
            <person name="Li Z."/>
            <person name="Wang Q."/>
            <person name="Van de Peer Y."/>
            <person name="Marchal K."/>
            <person name="Chen J."/>
        </authorList>
    </citation>
    <scope>NUCLEOTIDE SEQUENCE [LARGE SCALE GENOMIC DNA]</scope>
    <source>
        <tissue evidence="2">Leaf</tissue>
    </source>
</reference>
<evidence type="ECO:0000313" key="3">
    <source>
        <dbReference type="Proteomes" id="UP000607653"/>
    </source>
</evidence>
<proteinExistence type="predicted"/>
<keyword evidence="3" id="KW-1185">Reference proteome</keyword>
<name>A0A822ZVD1_NELNU</name>
<protein>
    <submittedName>
        <fullName evidence="2">Uncharacterized protein</fullName>
    </submittedName>
</protein>
<evidence type="ECO:0000256" key="1">
    <source>
        <dbReference type="PROSITE-ProRule" id="PRU00023"/>
    </source>
</evidence>
<keyword evidence="1" id="KW-0040">ANK repeat</keyword>
<feature type="repeat" description="ANK" evidence="1">
    <location>
        <begin position="10"/>
        <end position="42"/>
    </location>
</feature>
<accession>A0A822ZVD1</accession>